<evidence type="ECO:0000313" key="2">
    <source>
        <dbReference type="EMBL" id="MEO1752506.1"/>
    </source>
</evidence>
<reference evidence="2 3" key="1">
    <citation type="submission" date="2024-01" db="EMBL/GenBank/DDBJ databases">
        <title>The diversity of rhizobia nodulating Mimosa spp. in eleven states of Brazil covering several biomes is determined by host plant, location, and edaphic factors.</title>
        <authorList>
            <person name="Rouws L."/>
            <person name="Barauna A."/>
            <person name="Beukes C."/>
            <person name="De Faria S.M."/>
            <person name="Gross E."/>
            <person name="Dos Reis Junior F.B."/>
            <person name="Simon M."/>
            <person name="Maluk M."/>
            <person name="Odee D.W."/>
            <person name="Kenicer G."/>
            <person name="Young J.P.W."/>
            <person name="Reis V.M."/>
            <person name="Zilli J."/>
            <person name="James E.K."/>
        </authorList>
    </citation>
    <scope>NUCLEOTIDE SEQUENCE [LARGE SCALE GENOMIC DNA]</scope>
    <source>
        <strain evidence="2 3">JHI1651</strain>
    </source>
</reference>
<dbReference type="RefSeq" id="WP_146174351.1">
    <property type="nucleotide sequence ID" value="NZ_CP015958.1"/>
</dbReference>
<evidence type="ECO:0000313" key="3">
    <source>
        <dbReference type="Proteomes" id="UP001462961"/>
    </source>
</evidence>
<name>A0ABV0DQX0_9BURK</name>
<dbReference type="Proteomes" id="UP001462961">
    <property type="component" value="Unassembled WGS sequence"/>
</dbReference>
<feature type="coiled-coil region" evidence="1">
    <location>
        <begin position="720"/>
        <end position="747"/>
    </location>
</feature>
<protein>
    <submittedName>
        <fullName evidence="2">Uncharacterized protein</fullName>
    </submittedName>
</protein>
<organism evidence="2 3">
    <name type="scientific">Paraburkholderia caribensis</name>
    <dbReference type="NCBI Taxonomy" id="75105"/>
    <lineage>
        <taxon>Bacteria</taxon>
        <taxon>Pseudomonadati</taxon>
        <taxon>Pseudomonadota</taxon>
        <taxon>Betaproteobacteria</taxon>
        <taxon>Burkholderiales</taxon>
        <taxon>Burkholderiaceae</taxon>
        <taxon>Paraburkholderia</taxon>
    </lineage>
</organism>
<proteinExistence type="predicted"/>
<keyword evidence="3" id="KW-1185">Reference proteome</keyword>
<accession>A0ABV0DQX0</accession>
<evidence type="ECO:0000256" key="1">
    <source>
        <dbReference type="SAM" id="Coils"/>
    </source>
</evidence>
<gene>
    <name evidence="2" type="ORF">VOI32_00995</name>
</gene>
<sequence length="753" mass="85719">MRTQEENIFSAPIFSYSDFNAEISSSGLSISNGCVIKLRQSGIEGGESEEIVIDCNEYHLPPNDMYFSRVSLSSRRDLVAALIFGLDAFLTRTRPSHSKLERVSQIAADLIMFFEALWIRNVCSVEAMRPSDFDEIAKSLAKDGWPGALMLLARAHGADVTIRDLSKKVAQRVISERLATNYVLVNKYLRAAYRTEKLERVRHVRSSPATRGKPKKLSPRYSVSQLRSWFVTANLLFDARVPFGMTAQPFPKPYALAKSLGRPAGRTENLTVESAGRIFRTAMIWLYEIAPLILALIDEMADAGEAASGKTMAEISAHIHDCFIKSESRKKLNRALKYQIKHLDANQDQRVSGTSYTLRGTIRNVLASCFILIAFMNARRKCEVSHKTVGLMTGCMVAVNEPLGIYQVMFYIAKTFRKRIPFYVNQTTVDAVKVLEELQRLYGRFDSLRVAGISSQSSARNVSLFSYRRFSSGYGQGLRMVRFDFTDYDRQAGALSIVQEAFGKDRRWSKSHVFRRMYAIVFYYRYENGDIIALMLQFGSIDLDSIRAYISDPLSRHDMESIYSSTATEVEERRRARMKQISDIDRELRIVGDEKLAEEIYAVLAGKQPFAGGFATFVRKVYMRLAQTTTFSNPDAADAVVQAMKRRGHFPQPFPHGQCMLGVVVNQRAAHCFSETTQKVERERANVRTCTGCRYHHTKEAYLTYLKADRERKRRELPARKRGDLERQRLEKELLELDQAIELLQKRLGIENA</sequence>
<keyword evidence="1" id="KW-0175">Coiled coil</keyword>
<dbReference type="EMBL" id="JAYLVJ010000001">
    <property type="protein sequence ID" value="MEO1752506.1"/>
    <property type="molecule type" value="Genomic_DNA"/>
</dbReference>
<comment type="caution">
    <text evidence="2">The sequence shown here is derived from an EMBL/GenBank/DDBJ whole genome shotgun (WGS) entry which is preliminary data.</text>
</comment>